<dbReference type="EMBL" id="JBHTEE010000001">
    <property type="protein sequence ID" value="MFC7605592.1"/>
    <property type="molecule type" value="Genomic_DNA"/>
</dbReference>
<comment type="caution">
    <text evidence="1">The sequence shown here is derived from an EMBL/GenBank/DDBJ whole genome shotgun (WGS) entry which is preliminary data.</text>
</comment>
<dbReference type="RefSeq" id="WP_343965634.1">
    <property type="nucleotide sequence ID" value="NZ_BAAAGK010000034.1"/>
</dbReference>
<accession>A0ABW2TAR0</accession>
<keyword evidence="2" id="KW-1185">Reference proteome</keyword>
<evidence type="ECO:0000313" key="1">
    <source>
        <dbReference type="EMBL" id="MFC7605592.1"/>
    </source>
</evidence>
<organism evidence="1 2">
    <name type="scientific">Streptosporangium amethystogenes subsp. fukuiense</name>
    <dbReference type="NCBI Taxonomy" id="698418"/>
    <lineage>
        <taxon>Bacteria</taxon>
        <taxon>Bacillati</taxon>
        <taxon>Actinomycetota</taxon>
        <taxon>Actinomycetes</taxon>
        <taxon>Streptosporangiales</taxon>
        <taxon>Streptosporangiaceae</taxon>
        <taxon>Streptosporangium</taxon>
    </lineage>
</organism>
<reference evidence="2" key="1">
    <citation type="journal article" date="2019" name="Int. J. Syst. Evol. Microbiol.">
        <title>The Global Catalogue of Microorganisms (GCM) 10K type strain sequencing project: providing services to taxonomists for standard genome sequencing and annotation.</title>
        <authorList>
            <consortium name="The Broad Institute Genomics Platform"/>
            <consortium name="The Broad Institute Genome Sequencing Center for Infectious Disease"/>
            <person name="Wu L."/>
            <person name="Ma J."/>
        </authorList>
    </citation>
    <scope>NUCLEOTIDE SEQUENCE [LARGE SCALE GENOMIC DNA]</scope>
    <source>
        <strain evidence="2">JCM 10083</strain>
    </source>
</reference>
<evidence type="ECO:0000313" key="2">
    <source>
        <dbReference type="Proteomes" id="UP001596514"/>
    </source>
</evidence>
<proteinExistence type="predicted"/>
<sequence length="51" mass="5582">MSVSAGRASPLAALWMLFHQYKARFGPVEGRDFRARAAEAGRAWVSTASSR</sequence>
<name>A0ABW2TAR0_9ACTN</name>
<gene>
    <name evidence="1" type="ORF">ACFQVD_36380</name>
</gene>
<dbReference type="Proteomes" id="UP001596514">
    <property type="component" value="Unassembled WGS sequence"/>
</dbReference>
<protein>
    <submittedName>
        <fullName evidence="1">Uncharacterized protein</fullName>
    </submittedName>
</protein>